<dbReference type="EMBL" id="ASPP01032043">
    <property type="protein sequence ID" value="ETO03779.1"/>
    <property type="molecule type" value="Genomic_DNA"/>
</dbReference>
<feature type="non-terminal residue" evidence="2">
    <location>
        <position position="152"/>
    </location>
</feature>
<sequence length="152" mass="18044">MKKLRRLVDREILKRTHDLEYEKRTFYKVFCGKNKIISADPLHGKEIWKNRMEPLSHCLFRMIQACNRDRIHLSHCRLFPFSATVVQTCIESEWRDANGDDASLDNIDSVFIRKYLPLLQVINESEQNSLLFEINSYGKNRPLFKGKYGFFV</sequence>
<evidence type="ECO:0000313" key="1">
    <source>
        <dbReference type="EMBL" id="ETO03779.1"/>
    </source>
</evidence>
<keyword evidence="3" id="KW-1185">Reference proteome</keyword>
<evidence type="ECO:0000313" key="3">
    <source>
        <dbReference type="Proteomes" id="UP000023152"/>
    </source>
</evidence>
<gene>
    <name evidence="2" type="ORF">RFI_18712</name>
    <name evidence="1" type="ORF">RFI_33623</name>
</gene>
<proteinExistence type="predicted"/>
<accession>X6MYJ3</accession>
<protein>
    <submittedName>
        <fullName evidence="2">Uncharacterized protein</fullName>
    </submittedName>
</protein>
<organism evidence="2 3">
    <name type="scientific">Reticulomyxa filosa</name>
    <dbReference type="NCBI Taxonomy" id="46433"/>
    <lineage>
        <taxon>Eukaryota</taxon>
        <taxon>Sar</taxon>
        <taxon>Rhizaria</taxon>
        <taxon>Retaria</taxon>
        <taxon>Foraminifera</taxon>
        <taxon>Monothalamids</taxon>
        <taxon>Reticulomyxidae</taxon>
        <taxon>Reticulomyxa</taxon>
    </lineage>
</organism>
<reference evidence="2" key="2">
    <citation type="submission" date="2013-05" db="EMBL/GenBank/DDBJ databases">
        <authorList>
            <person name="Gloeckner G."/>
            <person name="Szafranski K."/>
            <person name="Schliwa M."/>
        </authorList>
    </citation>
    <scope>NUCLEOTIDE SEQUENCE</scope>
</reference>
<reference evidence="2 3" key="1">
    <citation type="journal article" date="2013" name="Curr. Biol.">
        <title>The Genome of the Foraminiferan Reticulomyxa filosa.</title>
        <authorList>
            <person name="Glockner G."/>
            <person name="Hulsmann N."/>
            <person name="Schleicher M."/>
            <person name="Noegel A.A."/>
            <person name="Eichinger L."/>
            <person name="Gallinger C."/>
            <person name="Pawlowski J."/>
            <person name="Sierra R."/>
            <person name="Euteneuer U."/>
            <person name="Pillet L."/>
            <person name="Moustafa A."/>
            <person name="Platzer M."/>
            <person name="Groth M."/>
            <person name="Szafranski K."/>
            <person name="Schliwa M."/>
        </authorList>
    </citation>
    <scope>NUCLEOTIDE SEQUENCE [LARGE SCALE GENOMIC DNA]</scope>
</reference>
<comment type="caution">
    <text evidence="2">The sequence shown here is derived from an EMBL/GenBank/DDBJ whole genome shotgun (WGS) entry which is preliminary data.</text>
</comment>
<dbReference type="AlphaFoldDB" id="X6MYJ3"/>
<evidence type="ECO:0000313" key="2">
    <source>
        <dbReference type="EMBL" id="ETO18552.1"/>
    </source>
</evidence>
<dbReference type="EMBL" id="ASPP01014740">
    <property type="protein sequence ID" value="ETO18552.1"/>
    <property type="molecule type" value="Genomic_DNA"/>
</dbReference>
<name>X6MYJ3_RETFI</name>
<dbReference type="Proteomes" id="UP000023152">
    <property type="component" value="Unassembled WGS sequence"/>
</dbReference>